<organism evidence="4">
    <name type="scientific">Haemonchus placei</name>
    <name type="common">Barber's pole worm</name>
    <dbReference type="NCBI Taxonomy" id="6290"/>
    <lineage>
        <taxon>Eukaryota</taxon>
        <taxon>Metazoa</taxon>
        <taxon>Ecdysozoa</taxon>
        <taxon>Nematoda</taxon>
        <taxon>Chromadorea</taxon>
        <taxon>Rhabditida</taxon>
        <taxon>Rhabditina</taxon>
        <taxon>Rhabditomorpha</taxon>
        <taxon>Strongyloidea</taxon>
        <taxon>Trichostrongylidae</taxon>
        <taxon>Haemonchus</taxon>
    </lineage>
</organism>
<sequence length="41" mass="4797">MGDVKVEQKPDENEWKTAKRRTYPKKREHDHSTASLGSSLR</sequence>
<reference evidence="4" key="1">
    <citation type="submission" date="2017-02" db="UniProtKB">
        <authorList>
            <consortium name="WormBaseParasite"/>
        </authorList>
    </citation>
    <scope>IDENTIFICATION</scope>
</reference>
<proteinExistence type="predicted"/>
<evidence type="ECO:0000313" key="2">
    <source>
        <dbReference type="EMBL" id="VDO16945.1"/>
    </source>
</evidence>
<evidence type="ECO:0000313" key="3">
    <source>
        <dbReference type="Proteomes" id="UP000268014"/>
    </source>
</evidence>
<protein>
    <submittedName>
        <fullName evidence="4">Nuclear fragile X mental retardation-interacting protein 1</fullName>
    </submittedName>
</protein>
<keyword evidence="3" id="KW-1185">Reference proteome</keyword>
<feature type="compositionally biased region" description="Basic and acidic residues" evidence="1">
    <location>
        <begin position="1"/>
        <end position="17"/>
    </location>
</feature>
<name>A0A0N4VZT9_HAEPC</name>
<gene>
    <name evidence="2" type="ORF">HPLM_LOCUS2805</name>
</gene>
<evidence type="ECO:0000313" key="4">
    <source>
        <dbReference type="WBParaSite" id="HPLM_0000281301-mRNA-1"/>
    </source>
</evidence>
<reference evidence="2 3" key="2">
    <citation type="submission" date="2018-11" db="EMBL/GenBank/DDBJ databases">
        <authorList>
            <consortium name="Pathogen Informatics"/>
        </authorList>
    </citation>
    <scope>NUCLEOTIDE SEQUENCE [LARGE SCALE GENOMIC DNA]</scope>
    <source>
        <strain evidence="2 3">MHpl1</strain>
    </source>
</reference>
<dbReference type="AlphaFoldDB" id="A0A0N4VZT9"/>
<accession>A0A0N4VZT9</accession>
<feature type="region of interest" description="Disordered" evidence="1">
    <location>
        <begin position="1"/>
        <end position="41"/>
    </location>
</feature>
<dbReference type="EMBL" id="UZAF01006871">
    <property type="protein sequence ID" value="VDO16945.1"/>
    <property type="molecule type" value="Genomic_DNA"/>
</dbReference>
<dbReference type="Proteomes" id="UP000268014">
    <property type="component" value="Unassembled WGS sequence"/>
</dbReference>
<evidence type="ECO:0000256" key="1">
    <source>
        <dbReference type="SAM" id="MobiDB-lite"/>
    </source>
</evidence>
<dbReference type="WBParaSite" id="HPLM_0000281301-mRNA-1">
    <property type="protein sequence ID" value="HPLM_0000281301-mRNA-1"/>
    <property type="gene ID" value="HPLM_0000281301"/>
</dbReference>